<dbReference type="Pfam" id="PF13460">
    <property type="entry name" value="NAD_binding_10"/>
    <property type="match status" value="1"/>
</dbReference>
<dbReference type="InterPro" id="IPR051783">
    <property type="entry name" value="NAD(P)-dependent_oxidoreduct"/>
</dbReference>
<dbReference type="InterPro" id="IPR036291">
    <property type="entry name" value="NAD(P)-bd_dom_sf"/>
</dbReference>
<dbReference type="GO" id="GO:0005737">
    <property type="term" value="C:cytoplasm"/>
    <property type="evidence" value="ECO:0007669"/>
    <property type="project" value="TreeGrafter"/>
</dbReference>
<dbReference type="PANTHER" id="PTHR48079">
    <property type="entry name" value="PROTEIN YEEZ"/>
    <property type="match status" value="1"/>
</dbReference>
<organism evidence="2 3">
    <name type="scientific">Trametes pubescens</name>
    <name type="common">White-rot fungus</name>
    <dbReference type="NCBI Taxonomy" id="154538"/>
    <lineage>
        <taxon>Eukaryota</taxon>
        <taxon>Fungi</taxon>
        <taxon>Dikarya</taxon>
        <taxon>Basidiomycota</taxon>
        <taxon>Agaricomycotina</taxon>
        <taxon>Agaricomycetes</taxon>
        <taxon>Polyporales</taxon>
        <taxon>Polyporaceae</taxon>
        <taxon>Trametes</taxon>
    </lineage>
</organism>
<protein>
    <recommendedName>
        <fullName evidence="1">NAD(P)-binding domain-containing protein</fullName>
    </recommendedName>
</protein>
<dbReference type="GO" id="GO:0004029">
    <property type="term" value="F:aldehyde dehydrogenase (NAD+) activity"/>
    <property type="evidence" value="ECO:0007669"/>
    <property type="project" value="TreeGrafter"/>
</dbReference>
<evidence type="ECO:0000313" key="2">
    <source>
        <dbReference type="EMBL" id="OJT06575.1"/>
    </source>
</evidence>
<dbReference type="Proteomes" id="UP000184267">
    <property type="component" value="Unassembled WGS sequence"/>
</dbReference>
<reference evidence="2 3" key="1">
    <citation type="submission" date="2016-10" db="EMBL/GenBank/DDBJ databases">
        <title>Genome sequence of the basidiomycete white-rot fungus Trametes pubescens.</title>
        <authorList>
            <person name="Makela M.R."/>
            <person name="Granchi Z."/>
            <person name="Peng M."/>
            <person name="De Vries R.P."/>
            <person name="Grigoriev I."/>
            <person name="Riley R."/>
            <person name="Hilden K."/>
        </authorList>
    </citation>
    <scope>NUCLEOTIDE SEQUENCE [LARGE SCALE GENOMIC DNA]</scope>
    <source>
        <strain evidence="2 3">FBCC735</strain>
    </source>
</reference>
<name>A0A1M2VG58_TRAPU</name>
<dbReference type="PANTHER" id="PTHR48079:SF6">
    <property type="entry name" value="NAD(P)-BINDING DOMAIN-CONTAINING PROTEIN-RELATED"/>
    <property type="match status" value="1"/>
</dbReference>
<comment type="caution">
    <text evidence="2">The sequence shown here is derived from an EMBL/GenBank/DDBJ whole genome shotgun (WGS) entry which is preliminary data.</text>
</comment>
<dbReference type="SUPFAM" id="SSF51735">
    <property type="entry name" value="NAD(P)-binding Rossmann-fold domains"/>
    <property type="match status" value="1"/>
</dbReference>
<dbReference type="OMA" id="WAPLEKE"/>
<dbReference type="Gene3D" id="3.40.50.720">
    <property type="entry name" value="NAD(P)-binding Rossmann-like Domain"/>
    <property type="match status" value="1"/>
</dbReference>
<dbReference type="AlphaFoldDB" id="A0A1M2VG58"/>
<sequence>MSSEKVSIFFTGATGYIGGSILQRLLSRPDRENFEITALVRKADIAKRLEAEFGVKTVVGSLQDLDMLAALSENAHVVIQLADCDDVDALKAILSGLKARHEKTGDLPLLIHTSGTGVITDDARGAYLSSKIYSDLDLASIEALPPTAIHRPVDLLIVEADTAGYVRTHIILPSIVFGIATGPLFDAGIANPHTVFFPLLVRAALRAGYVGVLGTGAPIWNCVHVDDQADMYVQMLDTLLHSPEKVSHGREGYFFGENGELVTGEIVGAIAKALFALGRISSPEPVQQTLEESGKLYGSEMIVRFFFANSRSKAERARREFGWAPKHTAKDFYEGIGPEVETLFKKEEAKK</sequence>
<dbReference type="STRING" id="154538.A0A1M2VG58"/>
<proteinExistence type="predicted"/>
<dbReference type="InterPro" id="IPR016040">
    <property type="entry name" value="NAD(P)-bd_dom"/>
</dbReference>
<keyword evidence="3" id="KW-1185">Reference proteome</keyword>
<accession>A0A1M2VG58</accession>
<dbReference type="EMBL" id="MNAD01001298">
    <property type="protein sequence ID" value="OJT06575.1"/>
    <property type="molecule type" value="Genomic_DNA"/>
</dbReference>
<dbReference type="OrthoDB" id="10262413at2759"/>
<gene>
    <name evidence="2" type="ORF">TRAPUB_2570</name>
</gene>
<evidence type="ECO:0000259" key="1">
    <source>
        <dbReference type="Pfam" id="PF13460"/>
    </source>
</evidence>
<evidence type="ECO:0000313" key="3">
    <source>
        <dbReference type="Proteomes" id="UP000184267"/>
    </source>
</evidence>
<feature type="domain" description="NAD(P)-binding" evidence="1">
    <location>
        <begin position="12"/>
        <end position="83"/>
    </location>
</feature>